<feature type="region of interest" description="Disordered" evidence="2">
    <location>
        <begin position="282"/>
        <end position="304"/>
    </location>
</feature>
<dbReference type="RefSeq" id="WP_339095921.1">
    <property type="nucleotide sequence ID" value="NZ_CP149782.1"/>
</dbReference>
<keyword evidence="1" id="KW-0175">Coiled coil</keyword>
<proteinExistence type="predicted"/>
<accession>A0AAU6Q2H8</accession>
<feature type="coiled-coil region" evidence="1">
    <location>
        <begin position="37"/>
        <end position="114"/>
    </location>
</feature>
<dbReference type="EMBL" id="CP149782">
    <property type="protein sequence ID" value="WYF44741.1"/>
    <property type="molecule type" value="Genomic_DNA"/>
</dbReference>
<sequence length="304" mass="33593">MIKLSPREISQQPFTGRVNGYDRVQVRAYLNDLAYSVEALLREQKQQQERIEQLQAELQEKRQAEDEIRRAIVSAERMAHELRENAGREAALLLEKARNEAAEAERKHQQRLGELDTAFRNRYAELERQFSSRYLELSGRLSAARQEYGQFLSTYRALLASFGELSLRHTLPEDVALPPLEHFGAMQEQGGSAAWMAPDVVQALPDLPPGLATALLGASGESLISETPSDLGPTKDARQIDVTRLLSKGMDLNTPDILEAVPGAVPVYGSGQTEAGETTSVALGRHAVPGPREPEGQRKGVTDE</sequence>
<organism evidence="3">
    <name type="scientific">Deinococcus sp. VB142</name>
    <dbReference type="NCBI Taxonomy" id="3112952"/>
    <lineage>
        <taxon>Bacteria</taxon>
        <taxon>Thermotogati</taxon>
        <taxon>Deinococcota</taxon>
        <taxon>Deinococci</taxon>
        <taxon>Deinococcales</taxon>
        <taxon>Deinococcaceae</taxon>
        <taxon>Deinococcus</taxon>
    </lineage>
</organism>
<name>A0AAU6Q2H8_9DEIO</name>
<evidence type="ECO:0000256" key="1">
    <source>
        <dbReference type="SAM" id="Coils"/>
    </source>
</evidence>
<dbReference type="PANTHER" id="PTHR35794:SF2">
    <property type="entry name" value="CELL DIVISION PROTEIN DIVIVA"/>
    <property type="match status" value="1"/>
</dbReference>
<dbReference type="Pfam" id="PF05103">
    <property type="entry name" value="DivIVA"/>
    <property type="match status" value="1"/>
</dbReference>
<protein>
    <submittedName>
        <fullName evidence="3">DivIVA domain-containing protein</fullName>
    </submittedName>
</protein>
<dbReference type="PANTHER" id="PTHR35794">
    <property type="entry name" value="CELL DIVISION PROTEIN DIVIVA"/>
    <property type="match status" value="1"/>
</dbReference>
<evidence type="ECO:0000256" key="2">
    <source>
        <dbReference type="SAM" id="MobiDB-lite"/>
    </source>
</evidence>
<dbReference type="AlphaFoldDB" id="A0AAU6Q2H8"/>
<dbReference type="Gene3D" id="6.10.250.660">
    <property type="match status" value="1"/>
</dbReference>
<reference evidence="3" key="1">
    <citation type="submission" date="2024-03" db="EMBL/GenBank/DDBJ databases">
        <title>Deinococcus weizhi sp. nov., isolated from human skin.</title>
        <authorList>
            <person name="Wei Z."/>
            <person name="Tian F."/>
            <person name="Yang C."/>
            <person name="Xin L.T."/>
            <person name="Wen Z.J."/>
            <person name="Lan K.C."/>
            <person name="Yu L."/>
            <person name="Zhe W."/>
            <person name="Dan F.D."/>
            <person name="Jun W."/>
            <person name="Rui Z."/>
            <person name="Yong X.J."/>
            <person name="Ting Y."/>
            <person name="Wei X."/>
            <person name="Xu Z.G."/>
            <person name="Xin Z."/>
            <person name="Dong F.G."/>
            <person name="Ni X.M."/>
            <person name="Zheng M.G."/>
            <person name="Chun Y."/>
            <person name="Qian W.X."/>
        </authorList>
    </citation>
    <scope>NUCLEOTIDE SEQUENCE</scope>
    <source>
        <strain evidence="3">VB142</strain>
    </source>
</reference>
<evidence type="ECO:0000313" key="3">
    <source>
        <dbReference type="EMBL" id="WYF44741.1"/>
    </source>
</evidence>
<dbReference type="InterPro" id="IPR007793">
    <property type="entry name" value="DivIVA_fam"/>
</dbReference>
<feature type="compositionally biased region" description="Basic and acidic residues" evidence="2">
    <location>
        <begin position="292"/>
        <end position="304"/>
    </location>
</feature>
<gene>
    <name evidence="3" type="ORF">WDJ50_01085</name>
</gene>